<dbReference type="Pfam" id="PF18774">
    <property type="entry name" value="APOBEC4_like"/>
    <property type="match status" value="1"/>
</dbReference>
<sequence length="172" mass="20144">MPAGAGWQIEPEKFLRNYTPIRCPDTTYILYEMQWGRSCKMWRNWCTNSHSQHAEINALKVNEEILRQRTRTCHITWFLSWSPCGLCSRSIIQFLKEHPNVTLEIRVAQLFRPYDYRNRSGLRDLVNFGVQISIMSPFDHSDHLHATTVSTIPQFLTKQFEPNSQSSSLLPT</sequence>
<dbReference type="Gene3D" id="3.40.140.10">
    <property type="entry name" value="Cytidine Deaminase, domain 2"/>
    <property type="match status" value="1"/>
</dbReference>
<gene>
    <name evidence="20" type="primary">LOC103048122</name>
</gene>
<keyword evidence="9" id="KW-0479">Metal-binding</keyword>
<evidence type="ECO:0000256" key="14">
    <source>
        <dbReference type="ARBA" id="ARBA00045552"/>
    </source>
</evidence>
<accession>A0A9F2WM01</accession>
<dbReference type="InterPro" id="IPR002125">
    <property type="entry name" value="CMP_dCMP_dom"/>
</dbReference>
<dbReference type="RefSeq" id="XP_007444046.1">
    <property type="nucleotide sequence ID" value="XM_007443984.3"/>
</dbReference>
<evidence type="ECO:0000256" key="17">
    <source>
        <dbReference type="ARBA" id="ARBA00049310"/>
    </source>
</evidence>
<evidence type="ECO:0000259" key="18">
    <source>
        <dbReference type="PROSITE" id="PS51747"/>
    </source>
</evidence>
<comment type="function">
    <text evidence="14">Cytidine deaminase catalyzing the cytidine to uridine postranscriptional editing of a variety of mRNAs. Form complexes with cofactors that confer differential editing activity and selectivity. Responsible for the postranscriptional editing of a CAA codon for Gln to a UAA codon for stop in the apolipoprotein B mRNA. Also involved in CGA (Arg) to UGA (Stop) editing in the NF1 mRNA. May also play a role in the epigenetic regulation of gene expression by participating in DNA demethylation.</text>
</comment>
<evidence type="ECO:0000256" key="6">
    <source>
        <dbReference type="ARBA" id="ARBA00014786"/>
    </source>
</evidence>
<evidence type="ECO:0000256" key="15">
    <source>
        <dbReference type="ARBA" id="ARBA00046509"/>
    </source>
</evidence>
<evidence type="ECO:0000256" key="7">
    <source>
        <dbReference type="ARBA" id="ARBA00022490"/>
    </source>
</evidence>
<dbReference type="KEGG" id="pbi:103048122"/>
<evidence type="ECO:0000256" key="4">
    <source>
        <dbReference type="ARBA" id="ARBA00006576"/>
    </source>
</evidence>
<dbReference type="SUPFAM" id="SSF53927">
    <property type="entry name" value="Cytidine deaminase-like"/>
    <property type="match status" value="1"/>
</dbReference>
<name>A0A9F2WM01_PYTBI</name>
<dbReference type="InterPro" id="IPR050610">
    <property type="entry name" value="APOBEC_Cyt_Deaminase"/>
</dbReference>
<evidence type="ECO:0000256" key="16">
    <source>
        <dbReference type="ARBA" id="ARBA00049034"/>
    </source>
</evidence>
<evidence type="ECO:0000256" key="9">
    <source>
        <dbReference type="ARBA" id="ARBA00022723"/>
    </source>
</evidence>
<evidence type="ECO:0000256" key="5">
    <source>
        <dbReference type="ARBA" id="ARBA00012742"/>
    </source>
</evidence>
<dbReference type="GO" id="GO:0004126">
    <property type="term" value="F:cytidine deaminase activity"/>
    <property type="evidence" value="ECO:0007669"/>
    <property type="project" value="TreeGrafter"/>
</dbReference>
<keyword evidence="12" id="KW-0539">Nucleus</keyword>
<dbReference type="PROSITE" id="PS00903">
    <property type="entry name" value="CYT_DCMP_DEAMINASES_1"/>
    <property type="match status" value="1"/>
</dbReference>
<dbReference type="OrthoDB" id="5956704at2759"/>
<dbReference type="GO" id="GO:0003723">
    <property type="term" value="F:RNA binding"/>
    <property type="evidence" value="ECO:0007669"/>
    <property type="project" value="TreeGrafter"/>
</dbReference>
<comment type="subunit">
    <text evidence="15">Homodimer. Interacts with A1CF; form an mRNA editing complex. Interacts with RBM47; form an mRNA editing complex. Found in a complex with CELF2/CUGBP2 and A1CF. Interacts with HNRPAB. Interacts with SYNCRIP.</text>
</comment>
<dbReference type="OMA" id="RTRTCHI"/>
<dbReference type="GeneID" id="103048122"/>
<organism evidence="19 20">
    <name type="scientific">Python bivittatus</name>
    <name type="common">Burmese python</name>
    <name type="synonym">Python molurus bivittatus</name>
    <dbReference type="NCBI Taxonomy" id="176946"/>
    <lineage>
        <taxon>Eukaryota</taxon>
        <taxon>Metazoa</taxon>
        <taxon>Chordata</taxon>
        <taxon>Craniata</taxon>
        <taxon>Vertebrata</taxon>
        <taxon>Euteleostomi</taxon>
        <taxon>Lepidosauria</taxon>
        <taxon>Squamata</taxon>
        <taxon>Bifurcata</taxon>
        <taxon>Unidentata</taxon>
        <taxon>Episquamata</taxon>
        <taxon>Toxicofera</taxon>
        <taxon>Serpentes</taxon>
        <taxon>Henophidia</taxon>
        <taxon>Pythonidae</taxon>
        <taxon>Python</taxon>
    </lineage>
</organism>
<feature type="domain" description="CMP/dCMP-type deaminase" evidence="18">
    <location>
        <begin position="1"/>
        <end position="125"/>
    </location>
</feature>
<dbReference type="PANTHER" id="PTHR13857:SF26">
    <property type="entry name" value="C-U-EDITING ENZYME APOBEC-1"/>
    <property type="match status" value="1"/>
</dbReference>
<reference evidence="20" key="1">
    <citation type="submission" date="2025-08" db="UniProtKB">
        <authorList>
            <consortium name="RefSeq"/>
        </authorList>
    </citation>
    <scope>IDENTIFICATION</scope>
    <source>
        <tissue evidence="20">Liver</tissue>
    </source>
</reference>
<evidence type="ECO:0000256" key="13">
    <source>
        <dbReference type="ARBA" id="ARBA00031639"/>
    </source>
</evidence>
<evidence type="ECO:0000256" key="10">
    <source>
        <dbReference type="ARBA" id="ARBA00022801"/>
    </source>
</evidence>
<evidence type="ECO:0000256" key="3">
    <source>
        <dbReference type="ARBA" id="ARBA00004496"/>
    </source>
</evidence>
<dbReference type="InterPro" id="IPR016193">
    <property type="entry name" value="Cytidine_deaminase-like"/>
</dbReference>
<dbReference type="InterPro" id="IPR041547">
    <property type="entry name" value="APOBEC1"/>
</dbReference>
<dbReference type="PANTHER" id="PTHR13857">
    <property type="entry name" value="MRNA EDITING ENZYME"/>
    <property type="match status" value="1"/>
</dbReference>
<evidence type="ECO:0000256" key="1">
    <source>
        <dbReference type="ARBA" id="ARBA00001947"/>
    </source>
</evidence>
<keyword evidence="7" id="KW-0963">Cytoplasm</keyword>
<evidence type="ECO:0000256" key="12">
    <source>
        <dbReference type="ARBA" id="ARBA00023242"/>
    </source>
</evidence>
<keyword evidence="10" id="KW-0378">Hydrolase</keyword>
<comment type="catalytic activity">
    <reaction evidence="17">
        <text>cytidine(6666) in apoB mRNA + H2O + H(+) = uridine(6666) in apoB mRNA + NH4(+)</text>
        <dbReference type="Rhea" id="RHEA:21772"/>
        <dbReference type="Rhea" id="RHEA-COMP:13888"/>
        <dbReference type="Rhea" id="RHEA-COMP:13889"/>
        <dbReference type="ChEBI" id="CHEBI:15377"/>
        <dbReference type="ChEBI" id="CHEBI:15378"/>
        <dbReference type="ChEBI" id="CHEBI:28938"/>
        <dbReference type="ChEBI" id="CHEBI:65315"/>
        <dbReference type="ChEBI" id="CHEBI:82748"/>
        <dbReference type="EC" id="3.5.4.36"/>
    </reaction>
    <physiologicalReaction direction="left-to-right" evidence="17">
        <dbReference type="Rhea" id="RHEA:21773"/>
    </physiologicalReaction>
</comment>
<keyword evidence="8" id="KW-0507">mRNA processing</keyword>
<evidence type="ECO:0000313" key="20">
    <source>
        <dbReference type="RefSeq" id="XP_007444046.1"/>
    </source>
</evidence>
<proteinExistence type="inferred from homology"/>
<keyword evidence="19" id="KW-1185">Reference proteome</keyword>
<comment type="cofactor">
    <cofactor evidence="1">
        <name>Zn(2+)</name>
        <dbReference type="ChEBI" id="CHEBI:29105"/>
    </cofactor>
</comment>
<evidence type="ECO:0000256" key="2">
    <source>
        <dbReference type="ARBA" id="ARBA00004123"/>
    </source>
</evidence>
<dbReference type="AlphaFoldDB" id="A0A9F2WM01"/>
<comment type="similarity">
    <text evidence="4">Belongs to the cytidine and deoxycytidylate deaminase family.</text>
</comment>
<dbReference type="GO" id="GO:0016554">
    <property type="term" value="P:cytidine to uridine editing"/>
    <property type="evidence" value="ECO:0007669"/>
    <property type="project" value="TreeGrafter"/>
</dbReference>
<keyword evidence="11" id="KW-0862">Zinc</keyword>
<protein>
    <recommendedName>
        <fullName evidence="6">C-&gt;U-editing enzyme APOBEC-1</fullName>
        <ecNumber evidence="5">3.5.4.36</ecNumber>
    </recommendedName>
    <alternativeName>
        <fullName evidence="13">mRNA(cytosine(6666)) deaminase 1</fullName>
    </alternativeName>
</protein>
<evidence type="ECO:0000256" key="8">
    <source>
        <dbReference type="ARBA" id="ARBA00022664"/>
    </source>
</evidence>
<dbReference type="PROSITE" id="PS51747">
    <property type="entry name" value="CYT_DCMP_DEAMINASES_2"/>
    <property type="match status" value="1"/>
</dbReference>
<comment type="subcellular location">
    <subcellularLocation>
        <location evidence="3">Cytoplasm</location>
    </subcellularLocation>
    <subcellularLocation>
        <location evidence="2">Nucleus</location>
    </subcellularLocation>
</comment>
<comment type="catalytic activity">
    <reaction evidence="16">
        <text>a cytidine in mRNA + H2O + H(+) = a uridine in mRNA + NH4(+)</text>
        <dbReference type="Rhea" id="RHEA:74355"/>
        <dbReference type="Rhea" id="RHEA-COMP:14658"/>
        <dbReference type="Rhea" id="RHEA-COMP:15145"/>
        <dbReference type="ChEBI" id="CHEBI:15377"/>
        <dbReference type="ChEBI" id="CHEBI:15378"/>
        <dbReference type="ChEBI" id="CHEBI:28938"/>
        <dbReference type="ChEBI" id="CHEBI:65315"/>
        <dbReference type="ChEBI" id="CHEBI:82748"/>
    </reaction>
    <physiologicalReaction direction="left-to-right" evidence="16">
        <dbReference type="Rhea" id="RHEA:74356"/>
    </physiologicalReaction>
</comment>
<dbReference type="Proteomes" id="UP000695026">
    <property type="component" value="Unplaced"/>
</dbReference>
<dbReference type="GO" id="GO:0005634">
    <property type="term" value="C:nucleus"/>
    <property type="evidence" value="ECO:0007669"/>
    <property type="project" value="TreeGrafter"/>
</dbReference>
<evidence type="ECO:0000256" key="11">
    <source>
        <dbReference type="ARBA" id="ARBA00022833"/>
    </source>
</evidence>
<dbReference type="GO" id="GO:0005737">
    <property type="term" value="C:cytoplasm"/>
    <property type="evidence" value="ECO:0007669"/>
    <property type="project" value="TreeGrafter"/>
</dbReference>
<dbReference type="GO" id="GO:0008270">
    <property type="term" value="F:zinc ion binding"/>
    <property type="evidence" value="ECO:0007669"/>
    <property type="project" value="InterPro"/>
</dbReference>
<evidence type="ECO:0000313" key="19">
    <source>
        <dbReference type="Proteomes" id="UP000695026"/>
    </source>
</evidence>
<dbReference type="InterPro" id="IPR016192">
    <property type="entry name" value="APOBEC/CMP_deaminase_Zn-bd"/>
</dbReference>
<dbReference type="EC" id="3.5.4.36" evidence="5"/>